<proteinExistence type="predicted"/>
<dbReference type="Proteomes" id="UP000663855">
    <property type="component" value="Unassembled WGS sequence"/>
</dbReference>
<name>A0A815WQ84_9BILA</name>
<evidence type="ECO:0000259" key="2">
    <source>
        <dbReference type="Pfam" id="PF03033"/>
    </source>
</evidence>
<dbReference type="EMBL" id="CAJOBJ010003061">
    <property type="protein sequence ID" value="CAF3951574.1"/>
    <property type="molecule type" value="Genomic_DNA"/>
</dbReference>
<dbReference type="OrthoDB" id="5835829at2759"/>
<evidence type="ECO:0000313" key="7">
    <source>
        <dbReference type="EMBL" id="CAF3997120.1"/>
    </source>
</evidence>
<dbReference type="Proteomes" id="UP000681720">
    <property type="component" value="Unassembled WGS sequence"/>
</dbReference>
<gene>
    <name evidence="7" type="ORF">BYL167_LOCUS13478</name>
    <name evidence="4" type="ORF">CJN711_LOCUS29513</name>
    <name evidence="6" type="ORF">GIL414_LOCUS9127</name>
    <name evidence="5" type="ORF">KQP761_LOCUS17446</name>
</gene>
<evidence type="ECO:0000256" key="1">
    <source>
        <dbReference type="ARBA" id="ARBA00022679"/>
    </source>
</evidence>
<dbReference type="SUPFAM" id="SSF53756">
    <property type="entry name" value="UDP-Glycosyltransferase/glycogen phosphorylase"/>
    <property type="match status" value="1"/>
</dbReference>
<dbReference type="GO" id="GO:0016906">
    <property type="term" value="F:sterol 3-beta-glucosyltransferase activity"/>
    <property type="evidence" value="ECO:0007669"/>
    <property type="project" value="UniProtKB-ARBA"/>
</dbReference>
<dbReference type="InterPro" id="IPR010610">
    <property type="entry name" value="EryCIII-like_C"/>
</dbReference>
<feature type="domain" description="Erythromycin biosynthesis protein CIII-like C-terminal" evidence="3">
    <location>
        <begin position="335"/>
        <end position="427"/>
    </location>
</feature>
<evidence type="ECO:0000313" key="8">
    <source>
        <dbReference type="Proteomes" id="UP000663834"/>
    </source>
</evidence>
<dbReference type="Proteomes" id="UP000663834">
    <property type="component" value="Unassembled WGS sequence"/>
</dbReference>
<dbReference type="Gene3D" id="3.40.50.2000">
    <property type="entry name" value="Glycogen Phosphorylase B"/>
    <property type="match status" value="2"/>
</dbReference>
<comment type="caution">
    <text evidence="5">The sequence shown here is derived from an EMBL/GenBank/DDBJ whole genome shotgun (WGS) entry which is preliminary data.</text>
</comment>
<dbReference type="EMBL" id="CAJNOW010008846">
    <property type="protein sequence ID" value="CAF1548267.1"/>
    <property type="molecule type" value="Genomic_DNA"/>
</dbReference>
<evidence type="ECO:0008006" key="9">
    <source>
        <dbReference type="Google" id="ProtNLM"/>
    </source>
</evidence>
<dbReference type="InterPro" id="IPR004276">
    <property type="entry name" value="GlycoTrans_28_N"/>
</dbReference>
<evidence type="ECO:0000313" key="6">
    <source>
        <dbReference type="EMBL" id="CAF3951574.1"/>
    </source>
</evidence>
<dbReference type="GO" id="GO:0005975">
    <property type="term" value="P:carbohydrate metabolic process"/>
    <property type="evidence" value="ECO:0007669"/>
    <property type="project" value="InterPro"/>
</dbReference>
<dbReference type="PANTHER" id="PTHR48050">
    <property type="entry name" value="STEROL 3-BETA-GLUCOSYLTRANSFERASE"/>
    <property type="match status" value="1"/>
</dbReference>
<dbReference type="EMBL" id="CAJNOV010014006">
    <property type="protein sequence ID" value="CAF1537982.1"/>
    <property type="molecule type" value="Genomic_DNA"/>
</dbReference>
<dbReference type="InterPro" id="IPR002213">
    <property type="entry name" value="UDP_glucos_trans"/>
</dbReference>
<accession>A0A815WQ84</accession>
<reference evidence="5" key="1">
    <citation type="submission" date="2021-02" db="EMBL/GenBank/DDBJ databases">
        <authorList>
            <person name="Nowell W R."/>
        </authorList>
    </citation>
    <scope>NUCLEOTIDE SEQUENCE</scope>
</reference>
<evidence type="ECO:0000259" key="3">
    <source>
        <dbReference type="Pfam" id="PF06722"/>
    </source>
</evidence>
<dbReference type="PANTHER" id="PTHR48050:SF13">
    <property type="entry name" value="STEROL 3-BETA-GLUCOSYLTRANSFERASE UGT80A2"/>
    <property type="match status" value="1"/>
</dbReference>
<sequence>MEADIDNNRTKANRKIFIPAIGTLGDVKPFLILAEQLKQRGHTVCLGTHKRFENSVKAAGIDSIEIGGDLEIILTTTPDGMEIRRNPSLLKIGLIKRTFASAIEEWFNGIMSGLKDADMIILGVGSFLIGLSCVEKFHNVKAVGIYTFPMLKTSEFSAPSIGGTSESIFKWINVVKWKIFEYTTASLYQDKVNQLRANVNLRPIKLNYYEMIQSIFHKPMLTATIYSKHLLSRPSDWQVNDLMVGPILEEVPTNFEPPSSICECLSKWKTEKIIYLGLGSMMSIMFGTDEQMGFLNNIQMAIENNNSKAVISLAGFQQAETDRLSNTETIFYLRQPIPHSWLFPNMSAAIHHGGAGTTHASLRYGLPSLILPFGADQPFNGDRVFVKRLGPRPIPIRQTNAKNLTKAVHDLITLNYNMYSANAKQISELIKNEDGLGECIRIIETELAQ</sequence>
<feature type="domain" description="Glycosyltransferase family 28 N-terminal" evidence="2">
    <location>
        <begin position="16"/>
        <end position="88"/>
    </location>
</feature>
<evidence type="ECO:0000313" key="4">
    <source>
        <dbReference type="EMBL" id="CAF1537982.1"/>
    </source>
</evidence>
<dbReference type="InterPro" id="IPR050426">
    <property type="entry name" value="Glycosyltransferase_28"/>
</dbReference>
<keyword evidence="1" id="KW-0808">Transferase</keyword>
<dbReference type="FunFam" id="3.40.50.2000:FF:000009">
    <property type="entry name" value="Sterol 3-beta-glucosyltransferase UGT80A2"/>
    <property type="match status" value="1"/>
</dbReference>
<protein>
    <recommendedName>
        <fullName evidence="9">Glycosyltransferase</fullName>
    </recommendedName>
</protein>
<dbReference type="Pfam" id="PF03033">
    <property type="entry name" value="Glyco_transf_28"/>
    <property type="match status" value="1"/>
</dbReference>
<dbReference type="EMBL" id="CAJOBH010004632">
    <property type="protein sequence ID" value="CAF3997120.1"/>
    <property type="molecule type" value="Genomic_DNA"/>
</dbReference>
<dbReference type="Pfam" id="PF06722">
    <property type="entry name" value="EryCIII-like_C"/>
    <property type="match status" value="1"/>
</dbReference>
<evidence type="ECO:0000313" key="5">
    <source>
        <dbReference type="EMBL" id="CAF1548267.1"/>
    </source>
</evidence>
<dbReference type="Proteomes" id="UP000681967">
    <property type="component" value="Unassembled WGS sequence"/>
</dbReference>
<dbReference type="AlphaFoldDB" id="A0A815WQ84"/>
<dbReference type="CDD" id="cd03784">
    <property type="entry name" value="GT1_Gtf-like"/>
    <property type="match status" value="1"/>
</dbReference>
<organism evidence="5 8">
    <name type="scientific">Rotaria magnacalcarata</name>
    <dbReference type="NCBI Taxonomy" id="392030"/>
    <lineage>
        <taxon>Eukaryota</taxon>
        <taxon>Metazoa</taxon>
        <taxon>Spiralia</taxon>
        <taxon>Gnathifera</taxon>
        <taxon>Rotifera</taxon>
        <taxon>Eurotatoria</taxon>
        <taxon>Bdelloidea</taxon>
        <taxon>Philodinida</taxon>
        <taxon>Philodinidae</taxon>
        <taxon>Rotaria</taxon>
    </lineage>
</organism>